<dbReference type="SMART" id="SM00952">
    <property type="entry name" value="RAP"/>
    <property type="match status" value="1"/>
</dbReference>
<dbReference type="OrthoDB" id="377680at2759"/>
<dbReference type="InterPro" id="IPR013584">
    <property type="entry name" value="RAP"/>
</dbReference>
<evidence type="ECO:0000259" key="2">
    <source>
        <dbReference type="PROSITE" id="PS51286"/>
    </source>
</evidence>
<feature type="domain" description="RAP" evidence="2">
    <location>
        <begin position="577"/>
        <end position="645"/>
    </location>
</feature>
<proteinExistence type="predicted"/>
<evidence type="ECO:0000313" key="4">
    <source>
        <dbReference type="Proteomes" id="UP000220797"/>
    </source>
</evidence>
<dbReference type="RefSeq" id="XP_028525851.1">
    <property type="nucleotide sequence ID" value="XM_028674945.1"/>
</dbReference>
<dbReference type="EMBL" id="CVMV01000004">
    <property type="protein sequence ID" value="CRG93029.1"/>
    <property type="molecule type" value="Genomic_DNA"/>
</dbReference>
<comment type="caution">
    <text evidence="3">The sequence shown here is derived from an EMBL/GenBank/DDBJ whole genome shotgun (WGS) entry which is preliminary data.</text>
</comment>
<keyword evidence="1" id="KW-1133">Transmembrane helix</keyword>
<dbReference type="Proteomes" id="UP000220797">
    <property type="component" value="Unassembled WGS sequence"/>
</dbReference>
<keyword evidence="1" id="KW-0812">Transmembrane</keyword>
<protein>
    <submittedName>
        <fullName evidence="3">RAP protein, putative</fullName>
    </submittedName>
</protein>
<sequence>MLCFNFTLQFSKKNIINVIKRSHNNSNKKVIEKEAKKVDDILFYIQKFILEENTTNRNLLSFQSLYNEENDLKKYHLNLIKISYLLKNACINEQKWLLIYEKIGNLYLLDEQTFNGKKKIDNLKTGFKNNTLNKENIIIEDYNFCNNNLIEKKICQEYNLFNLKSCYTFVFKTCIDNILNYLPLYTINNYILILKCCENFYNFFFKIHKKKSINKLNFIYLYSCYSNYESNIKILKNKNDIIKNEGKLNLNYYYQELFNLKYHQILIYKIKLTTKILDDINYNLIDDKNFVQLSNIFYTQTKNGLINEKNVLKFLDYYIEKFKDNLIKYNVDIFFKIINIMYYSKIINYNIILYLVNTFKKVNSSVFCKKKLFENYLKLLKLLNLKEDNFFIYNYCKYYIFNNIAQINLSNFYNFFFVSSIIGIFDISLINLYISFLKKNKINLKESLKHKIYYTLLGWDIILKKFIDKMTEKKKEKIEIILLNYKNKDIHYFYSTKLCNNYSRLSFEINQLMNFYKNKIFIQENKKINVNYCFNQYNILTILKKHFTNVIYEYVTNQKISLDVFLKIYRNNYYKNIAIEFNGRTHYNLLIKKNNNNEISYNMIENHNTIYKKWLLSNFHFSIISISYYEWNKLNEEEKERYLINTIHFLK</sequence>
<evidence type="ECO:0000313" key="3">
    <source>
        <dbReference type="EMBL" id="CRG93029.1"/>
    </source>
</evidence>
<evidence type="ECO:0000256" key="1">
    <source>
        <dbReference type="SAM" id="Phobius"/>
    </source>
</evidence>
<organism evidence="3 4">
    <name type="scientific">Plasmodium gallinaceum</name>
    <dbReference type="NCBI Taxonomy" id="5849"/>
    <lineage>
        <taxon>Eukaryota</taxon>
        <taxon>Sar</taxon>
        <taxon>Alveolata</taxon>
        <taxon>Apicomplexa</taxon>
        <taxon>Aconoidasida</taxon>
        <taxon>Haemosporida</taxon>
        <taxon>Plasmodiidae</taxon>
        <taxon>Plasmodium</taxon>
        <taxon>Plasmodium (Haemamoeba)</taxon>
    </lineage>
</organism>
<keyword evidence="4" id="KW-1185">Reference proteome</keyword>
<dbReference type="VEuPathDB" id="PlasmoDB:PGAL8A_00073300"/>
<dbReference type="AlphaFoldDB" id="A0A1J1GLE8"/>
<name>A0A1J1GLE8_PLAGA</name>
<accession>A0A1J1GLE8</accession>
<reference evidence="3" key="1">
    <citation type="submission" date="2015-04" db="EMBL/GenBank/DDBJ databases">
        <authorList>
            <consortium name="Pathogen Informatics"/>
        </authorList>
    </citation>
    <scope>NUCLEOTIDE SEQUENCE [LARGE SCALE GENOMIC DNA]</scope>
    <source>
        <strain evidence="3">8A</strain>
    </source>
</reference>
<feature type="transmembrane region" description="Helical" evidence="1">
    <location>
        <begin position="412"/>
        <end position="434"/>
    </location>
</feature>
<keyword evidence="1" id="KW-0472">Membrane</keyword>
<dbReference type="PROSITE" id="PS51286">
    <property type="entry name" value="RAP"/>
    <property type="match status" value="1"/>
</dbReference>
<gene>
    <name evidence="3" type="ORF">PGAL8A_00073300</name>
</gene>
<dbReference type="Pfam" id="PF08373">
    <property type="entry name" value="RAP"/>
    <property type="match status" value="1"/>
</dbReference>
<dbReference type="GeneID" id="39729258"/>